<dbReference type="EMBL" id="BMJD01000031">
    <property type="protein sequence ID" value="GGB52354.1"/>
    <property type="molecule type" value="Genomic_DNA"/>
</dbReference>
<protein>
    <recommendedName>
        <fullName evidence="3">PIN domain-containing protein</fullName>
    </recommendedName>
</protein>
<organism evidence="1 2">
    <name type="scientific">Lentibacillus populi</name>
    <dbReference type="NCBI Taxonomy" id="1827502"/>
    <lineage>
        <taxon>Bacteria</taxon>
        <taxon>Bacillati</taxon>
        <taxon>Bacillota</taxon>
        <taxon>Bacilli</taxon>
        <taxon>Bacillales</taxon>
        <taxon>Bacillaceae</taxon>
        <taxon>Lentibacillus</taxon>
    </lineage>
</organism>
<dbReference type="SUPFAM" id="SSF88723">
    <property type="entry name" value="PIN domain-like"/>
    <property type="match status" value="1"/>
</dbReference>
<dbReference type="InterPro" id="IPR029060">
    <property type="entry name" value="PIN-like_dom_sf"/>
</dbReference>
<gene>
    <name evidence="1" type="ORF">GCM10011409_32390</name>
</gene>
<evidence type="ECO:0000313" key="1">
    <source>
        <dbReference type="EMBL" id="GGB52354.1"/>
    </source>
</evidence>
<name>A0A9W5X6M2_9BACI</name>
<dbReference type="AlphaFoldDB" id="A0A9W5X6M2"/>
<dbReference type="Proteomes" id="UP000621492">
    <property type="component" value="Unassembled WGS sequence"/>
</dbReference>
<evidence type="ECO:0000313" key="2">
    <source>
        <dbReference type="Proteomes" id="UP000621492"/>
    </source>
</evidence>
<accession>A0A9W5X6M2</accession>
<dbReference type="Gene3D" id="3.40.50.1010">
    <property type="entry name" value="5'-nuclease"/>
    <property type="match status" value="1"/>
</dbReference>
<proteinExistence type="predicted"/>
<sequence length="87" mass="10238">MYHPVFYTILSEKIIHIVTVSLKYSFIIAGVTTTIRNNTLQLLEQYRNHKISYCDALSVAMIKEQQIHKIFAFDYHFETMGVEIVRL</sequence>
<reference evidence="1" key="1">
    <citation type="journal article" date="2014" name="Int. J. Syst. Evol. Microbiol.">
        <title>Complete genome sequence of Corynebacterium casei LMG S-19264T (=DSM 44701T), isolated from a smear-ripened cheese.</title>
        <authorList>
            <consortium name="US DOE Joint Genome Institute (JGI-PGF)"/>
            <person name="Walter F."/>
            <person name="Albersmeier A."/>
            <person name="Kalinowski J."/>
            <person name="Ruckert C."/>
        </authorList>
    </citation>
    <scope>NUCLEOTIDE SEQUENCE</scope>
    <source>
        <strain evidence="1">CGMCC 1.15454</strain>
    </source>
</reference>
<reference evidence="1" key="2">
    <citation type="submission" date="2020-09" db="EMBL/GenBank/DDBJ databases">
        <authorList>
            <person name="Sun Q."/>
            <person name="Zhou Y."/>
        </authorList>
    </citation>
    <scope>NUCLEOTIDE SEQUENCE</scope>
    <source>
        <strain evidence="1">CGMCC 1.15454</strain>
    </source>
</reference>
<keyword evidence="2" id="KW-1185">Reference proteome</keyword>
<evidence type="ECO:0008006" key="3">
    <source>
        <dbReference type="Google" id="ProtNLM"/>
    </source>
</evidence>
<comment type="caution">
    <text evidence="1">The sequence shown here is derived from an EMBL/GenBank/DDBJ whole genome shotgun (WGS) entry which is preliminary data.</text>
</comment>